<dbReference type="InterPro" id="IPR050834">
    <property type="entry name" value="Glycosyltransf_2"/>
</dbReference>
<dbReference type="Gene3D" id="3.90.550.10">
    <property type="entry name" value="Spore Coat Polysaccharide Biosynthesis Protein SpsA, Chain A"/>
    <property type="match status" value="1"/>
</dbReference>
<dbReference type="PANTHER" id="PTHR43685">
    <property type="entry name" value="GLYCOSYLTRANSFERASE"/>
    <property type="match status" value="1"/>
</dbReference>
<dbReference type="SUPFAM" id="SSF53448">
    <property type="entry name" value="Nucleotide-diphospho-sugar transferases"/>
    <property type="match status" value="1"/>
</dbReference>
<dbReference type="Pfam" id="PF00535">
    <property type="entry name" value="Glycos_transf_2"/>
    <property type="match status" value="1"/>
</dbReference>
<dbReference type="EMBL" id="BSPC01000054">
    <property type="protein sequence ID" value="GLS21911.1"/>
    <property type="molecule type" value="Genomic_DNA"/>
</dbReference>
<comment type="caution">
    <text evidence="3">The sequence shown here is derived from an EMBL/GenBank/DDBJ whole genome shotgun (WGS) entry which is preliminary data.</text>
</comment>
<keyword evidence="4" id="KW-1185">Reference proteome</keyword>
<dbReference type="PANTHER" id="PTHR43685:SF3">
    <property type="entry name" value="SLR2126 PROTEIN"/>
    <property type="match status" value="1"/>
</dbReference>
<organism evidence="3 4">
    <name type="scientific">Labrys miyagiensis</name>
    <dbReference type="NCBI Taxonomy" id="346912"/>
    <lineage>
        <taxon>Bacteria</taxon>
        <taxon>Pseudomonadati</taxon>
        <taxon>Pseudomonadota</taxon>
        <taxon>Alphaproteobacteria</taxon>
        <taxon>Hyphomicrobiales</taxon>
        <taxon>Xanthobacteraceae</taxon>
        <taxon>Labrys</taxon>
    </lineage>
</organism>
<protein>
    <recommendedName>
        <fullName evidence="2">Glycosyltransferase 2-like domain-containing protein</fullName>
    </recommendedName>
</protein>
<dbReference type="Proteomes" id="UP001156882">
    <property type="component" value="Unassembled WGS sequence"/>
</dbReference>
<dbReference type="CDD" id="cd00761">
    <property type="entry name" value="Glyco_tranf_GTA_type"/>
    <property type="match status" value="1"/>
</dbReference>
<dbReference type="InterPro" id="IPR029044">
    <property type="entry name" value="Nucleotide-diphossugar_trans"/>
</dbReference>
<feature type="domain" description="Glycosyltransferase 2-like" evidence="2">
    <location>
        <begin position="4"/>
        <end position="106"/>
    </location>
</feature>
<feature type="region of interest" description="Disordered" evidence="1">
    <location>
        <begin position="122"/>
        <end position="142"/>
    </location>
</feature>
<accession>A0ABQ6CNG0</accession>
<evidence type="ECO:0000313" key="4">
    <source>
        <dbReference type="Proteomes" id="UP001156882"/>
    </source>
</evidence>
<reference evidence="4" key="1">
    <citation type="journal article" date="2019" name="Int. J. Syst. Evol. Microbiol.">
        <title>The Global Catalogue of Microorganisms (GCM) 10K type strain sequencing project: providing services to taxonomists for standard genome sequencing and annotation.</title>
        <authorList>
            <consortium name="The Broad Institute Genomics Platform"/>
            <consortium name="The Broad Institute Genome Sequencing Center for Infectious Disease"/>
            <person name="Wu L."/>
            <person name="Ma J."/>
        </authorList>
    </citation>
    <scope>NUCLEOTIDE SEQUENCE [LARGE SCALE GENOMIC DNA]</scope>
    <source>
        <strain evidence="4">NBRC 101365</strain>
    </source>
</reference>
<dbReference type="InterPro" id="IPR001173">
    <property type="entry name" value="Glyco_trans_2-like"/>
</dbReference>
<name>A0ABQ6CNG0_9HYPH</name>
<evidence type="ECO:0000313" key="3">
    <source>
        <dbReference type="EMBL" id="GLS21911.1"/>
    </source>
</evidence>
<evidence type="ECO:0000259" key="2">
    <source>
        <dbReference type="Pfam" id="PF00535"/>
    </source>
</evidence>
<sequence length="338" mass="36722">MRVSVVIRSKDEADRLRLTLSSLACQTEWPEVVVVNDGSTDHTADVVAAAAGDLDLIAIHHAAPAGRSGAANVGAARATGEIVLFLDGDTLAAPDLVAQHLSKHIGQDNLVVRGETWHLRGTQPFLDPETGSPRAGQEAKVARMPPAEFARALVTRRKIAEAFEEIDGSAQPGVYPGYGPRRLFELEMEALTNAPECKVLWAAASGSNQSLRRDAFLNVGGFHPNLSINEHRELALRLTQNGYRMTGTPARTYHMIHRSGWRDPLQEKDWEDIFYAEHPTAEVALMPILWASLGDSSLPEAARIHSLPELEAAAARCPSSTSREAVRSAHMQWSLGSP</sequence>
<proteinExistence type="predicted"/>
<gene>
    <name evidence="3" type="ORF">GCM10007874_49280</name>
</gene>
<evidence type="ECO:0000256" key="1">
    <source>
        <dbReference type="SAM" id="MobiDB-lite"/>
    </source>
</evidence>